<comment type="subunit">
    <text evidence="2">Component of a cohesin-like complex composed of ScpA, ScpB and the Smc homodimer, in which ScpA and ScpB bind to the head domain of Smc. The presence of the three proteins is required for the association of the complex with DNA.</text>
</comment>
<dbReference type="PANTHER" id="PTHR33969:SF2">
    <property type="entry name" value="SEGREGATION AND CONDENSATION PROTEIN A"/>
    <property type="match status" value="1"/>
</dbReference>
<keyword evidence="5" id="KW-1185">Reference proteome</keyword>
<dbReference type="Pfam" id="PF02616">
    <property type="entry name" value="SMC_ScpA"/>
    <property type="match status" value="1"/>
</dbReference>
<evidence type="ECO:0000256" key="2">
    <source>
        <dbReference type="HAMAP-Rule" id="MF_01805"/>
    </source>
</evidence>
<accession>A0A1H6FC62</accession>
<keyword evidence="2" id="KW-0131">Cell cycle</keyword>
<evidence type="ECO:0000313" key="4">
    <source>
        <dbReference type="EMBL" id="SEH06736.1"/>
    </source>
</evidence>
<dbReference type="RefSeq" id="WP_103920480.1">
    <property type="nucleotide sequence ID" value="NZ_FMSV02000503.1"/>
</dbReference>
<feature type="compositionally biased region" description="Polar residues" evidence="3">
    <location>
        <begin position="1"/>
        <end position="28"/>
    </location>
</feature>
<dbReference type="Gene3D" id="6.10.250.2410">
    <property type="match status" value="1"/>
</dbReference>
<evidence type="ECO:0000256" key="3">
    <source>
        <dbReference type="SAM" id="MobiDB-lite"/>
    </source>
</evidence>
<feature type="region of interest" description="Disordered" evidence="3">
    <location>
        <begin position="1"/>
        <end position="34"/>
    </location>
</feature>
<protein>
    <recommendedName>
        <fullName evidence="1 2">Segregation and condensation protein A</fullName>
    </recommendedName>
</protein>
<reference evidence="4 5" key="1">
    <citation type="submission" date="2016-10" db="EMBL/GenBank/DDBJ databases">
        <authorList>
            <person name="de Groot N.N."/>
        </authorList>
    </citation>
    <scope>NUCLEOTIDE SEQUENCE [LARGE SCALE GENOMIC DNA]</scope>
    <source>
        <strain evidence="4">MBHS1</strain>
    </source>
</reference>
<gene>
    <name evidence="2 4" type="primary">scpA</name>
    <name evidence="4" type="ORF">MBHS_02602</name>
</gene>
<name>A0A1H6FC62_9GAMM</name>
<dbReference type="EMBL" id="FMSV02000503">
    <property type="protein sequence ID" value="SEH06736.1"/>
    <property type="molecule type" value="Genomic_DNA"/>
</dbReference>
<proteinExistence type="inferred from homology"/>
<evidence type="ECO:0000256" key="1">
    <source>
        <dbReference type="ARBA" id="ARBA00044777"/>
    </source>
</evidence>
<comment type="function">
    <text evidence="2">Participates in chromosomal partition during cell division. May act via the formation of a condensin-like complex containing Smc and ScpB that pull DNA away from mid-cell into both cell halves.</text>
</comment>
<dbReference type="AlphaFoldDB" id="A0A1H6FC62"/>
<evidence type="ECO:0000313" key="5">
    <source>
        <dbReference type="Proteomes" id="UP000236724"/>
    </source>
</evidence>
<comment type="similarity">
    <text evidence="2">Belongs to the ScpA family.</text>
</comment>
<dbReference type="GO" id="GO:0007059">
    <property type="term" value="P:chromosome segregation"/>
    <property type="evidence" value="ECO:0007669"/>
    <property type="project" value="UniProtKB-UniRule"/>
</dbReference>
<dbReference type="GO" id="GO:0006260">
    <property type="term" value="P:DNA replication"/>
    <property type="evidence" value="ECO:0007669"/>
    <property type="project" value="UniProtKB-UniRule"/>
</dbReference>
<dbReference type="GO" id="GO:0051301">
    <property type="term" value="P:cell division"/>
    <property type="evidence" value="ECO:0007669"/>
    <property type="project" value="UniProtKB-KW"/>
</dbReference>
<keyword evidence="2" id="KW-0132">Cell division</keyword>
<dbReference type="InterPro" id="IPR003768">
    <property type="entry name" value="ScpA"/>
</dbReference>
<organism evidence="4 5">
    <name type="scientific">Candidatus Venteria ishoeyi</name>
    <dbReference type="NCBI Taxonomy" id="1899563"/>
    <lineage>
        <taxon>Bacteria</taxon>
        <taxon>Pseudomonadati</taxon>
        <taxon>Pseudomonadota</taxon>
        <taxon>Gammaproteobacteria</taxon>
        <taxon>Thiotrichales</taxon>
        <taxon>Thiotrichaceae</taxon>
        <taxon>Venteria</taxon>
    </lineage>
</organism>
<sequence>MSAQQIAPDSANEASSENISVASPSSKQEIQEVADSISTEPVQEVLALVEGEAITELPGDLYIPPDALQIFLETFEGPLDLLLYLIQRQDLDILNIPVTKITQQYLQYIKLMRELELNLAGEYLVMAALLLEIKSRLLLPRDEEEDGEEEADPRKQLVQQLQEYARFKKAAEDIGQLPAMGVDTFLLDVEMPPIPQTKKPPKIPLEALLQAMQDVLLRIEMHSAHQISREPLSVRERMTQLLELLSQHPELDFQLLFNTEEGRAGVVVAFLASLELVKEKLVNIRQEYAFGPIQLVEKLEMEVAMEAGETGETGENTATDA</sequence>
<keyword evidence="2" id="KW-0159">Chromosome partition</keyword>
<dbReference type="OrthoDB" id="9811016at2"/>
<keyword evidence="2" id="KW-0963">Cytoplasm</keyword>
<dbReference type="Proteomes" id="UP000236724">
    <property type="component" value="Unassembled WGS sequence"/>
</dbReference>
<dbReference type="GO" id="GO:0005737">
    <property type="term" value="C:cytoplasm"/>
    <property type="evidence" value="ECO:0007669"/>
    <property type="project" value="UniProtKB-SubCell"/>
</dbReference>
<comment type="subcellular location">
    <subcellularLocation>
        <location evidence="2">Cytoplasm</location>
    </subcellularLocation>
    <text evidence="2">Associated with two foci at the outer edges of the nucleoid region in young cells, and at four foci within both cell halves in older cells.</text>
</comment>
<dbReference type="HAMAP" id="MF_01805">
    <property type="entry name" value="ScpA"/>
    <property type="match status" value="1"/>
</dbReference>
<dbReference type="PANTHER" id="PTHR33969">
    <property type="entry name" value="SEGREGATION AND CONDENSATION PROTEIN A"/>
    <property type="match status" value="1"/>
</dbReference>